<keyword evidence="1" id="KW-0472">Membrane</keyword>
<evidence type="ECO:0000313" key="2">
    <source>
        <dbReference type="EMBL" id="VDN09217.1"/>
    </source>
</evidence>
<dbReference type="GO" id="GO:0016409">
    <property type="term" value="F:palmitoyltransferase activity"/>
    <property type="evidence" value="ECO:0007669"/>
    <property type="project" value="InterPro"/>
</dbReference>
<protein>
    <submittedName>
        <fullName evidence="2">Uncharacterized protein</fullName>
    </submittedName>
</protein>
<reference evidence="2 3" key="1">
    <citation type="submission" date="2018-11" db="EMBL/GenBank/DDBJ databases">
        <authorList>
            <consortium name="Pathogen Informatics"/>
        </authorList>
    </citation>
    <scope>NUCLEOTIDE SEQUENCE [LARGE SCALE GENOMIC DNA]</scope>
</reference>
<evidence type="ECO:0000256" key="1">
    <source>
        <dbReference type="SAM" id="Phobius"/>
    </source>
</evidence>
<keyword evidence="1" id="KW-0812">Transmembrane</keyword>
<name>A0A3P7LBK1_DIBLA</name>
<feature type="transmembrane region" description="Helical" evidence="1">
    <location>
        <begin position="20"/>
        <end position="38"/>
    </location>
</feature>
<organism evidence="2 3">
    <name type="scientific">Dibothriocephalus latus</name>
    <name type="common">Fish tapeworm</name>
    <name type="synonym">Diphyllobothrium latum</name>
    <dbReference type="NCBI Taxonomy" id="60516"/>
    <lineage>
        <taxon>Eukaryota</taxon>
        <taxon>Metazoa</taxon>
        <taxon>Spiralia</taxon>
        <taxon>Lophotrochozoa</taxon>
        <taxon>Platyhelminthes</taxon>
        <taxon>Cestoda</taxon>
        <taxon>Eucestoda</taxon>
        <taxon>Diphyllobothriidea</taxon>
        <taxon>Diphyllobothriidae</taxon>
        <taxon>Dibothriocephalus</taxon>
    </lineage>
</organism>
<accession>A0A3P7LBK1</accession>
<dbReference type="AlphaFoldDB" id="A0A3P7LBK1"/>
<gene>
    <name evidence="2" type="ORF">DILT_LOCUS5048</name>
</gene>
<sequence length="173" mass="20155">MLPNLRGLVLQVYVHRLLAALYRVSLLLLCFSIGLLVWHGRLIGRGETSVEYHQNRQLARRMRKRHLVFRNYYDFGWQRNWMRFLGLEAPVDTRVWQTGKKVPPLTYTHRVLIYVLLPSFRDAPCDSPDGLSYELARVSVETILSDLADLSINEQSSQSSKQLLEQVTTRKLT</sequence>
<dbReference type="OrthoDB" id="331948at2759"/>
<keyword evidence="3" id="KW-1185">Reference proteome</keyword>
<proteinExistence type="predicted"/>
<dbReference type="Proteomes" id="UP000281553">
    <property type="component" value="Unassembled WGS sequence"/>
</dbReference>
<keyword evidence="1" id="KW-1133">Transmembrane helix</keyword>
<evidence type="ECO:0000313" key="3">
    <source>
        <dbReference type="Proteomes" id="UP000281553"/>
    </source>
</evidence>
<dbReference type="PANTHER" id="PTHR12246">
    <property type="entry name" value="PALMITOYLTRANSFERASE ZDHHC16"/>
    <property type="match status" value="1"/>
</dbReference>
<dbReference type="InterPro" id="IPR039859">
    <property type="entry name" value="PFA4/ZDH16/20/ERF2-like"/>
</dbReference>
<dbReference type="EMBL" id="UYRU01046628">
    <property type="protein sequence ID" value="VDN09217.1"/>
    <property type="molecule type" value="Genomic_DNA"/>
</dbReference>